<dbReference type="SUPFAM" id="SSF48726">
    <property type="entry name" value="Immunoglobulin"/>
    <property type="match status" value="1"/>
</dbReference>
<evidence type="ECO:0000313" key="3">
    <source>
        <dbReference type="EMBL" id="TDU66477.1"/>
    </source>
</evidence>
<dbReference type="PROSITE" id="PS50835">
    <property type="entry name" value="IG_LIKE"/>
    <property type="match status" value="1"/>
</dbReference>
<dbReference type="Proteomes" id="UP000295662">
    <property type="component" value="Unassembled WGS sequence"/>
</dbReference>
<name>A0A4R7RQC2_9BACT</name>
<dbReference type="InterPro" id="IPR041286">
    <property type="entry name" value="MBG_2"/>
</dbReference>
<evidence type="ECO:0000259" key="2">
    <source>
        <dbReference type="PROSITE" id="PS50835"/>
    </source>
</evidence>
<dbReference type="InterPro" id="IPR013431">
    <property type="entry name" value="Delta_60_rpt"/>
</dbReference>
<feature type="signal peptide" evidence="1">
    <location>
        <begin position="1"/>
        <end position="29"/>
    </location>
</feature>
<dbReference type="OrthoDB" id="200285at2"/>
<protein>
    <submittedName>
        <fullName evidence="3">Beta-propeller uncharacterized protein DUF5122</fullName>
    </submittedName>
</protein>
<gene>
    <name evidence="3" type="ORF">EI77_03572</name>
</gene>
<dbReference type="InterPro" id="IPR003599">
    <property type="entry name" value="Ig_sub"/>
</dbReference>
<feature type="chain" id="PRO_5020585008" evidence="1">
    <location>
        <begin position="30"/>
        <end position="1406"/>
    </location>
</feature>
<dbReference type="InterPro" id="IPR013783">
    <property type="entry name" value="Ig-like_fold"/>
</dbReference>
<dbReference type="Pfam" id="PF18887">
    <property type="entry name" value="MBG_3"/>
    <property type="match status" value="1"/>
</dbReference>
<reference evidence="3 4" key="1">
    <citation type="submission" date="2019-03" db="EMBL/GenBank/DDBJ databases">
        <title>Genomic Encyclopedia of Archaeal and Bacterial Type Strains, Phase II (KMG-II): from individual species to whole genera.</title>
        <authorList>
            <person name="Goeker M."/>
        </authorList>
    </citation>
    <scope>NUCLEOTIDE SEQUENCE [LARGE SCALE GENOMIC DNA]</scope>
    <source>
        <strain evidence="3 4">ATCC 25309</strain>
    </source>
</reference>
<dbReference type="Gene3D" id="2.60.40.10">
    <property type="entry name" value="Immunoglobulins"/>
    <property type="match status" value="1"/>
</dbReference>
<dbReference type="Pfam" id="PF17164">
    <property type="entry name" value="DUF5122"/>
    <property type="match status" value="4"/>
</dbReference>
<dbReference type="InterPro" id="IPR007110">
    <property type="entry name" value="Ig-like_dom"/>
</dbReference>
<dbReference type="RefSeq" id="WP_133796585.1">
    <property type="nucleotide sequence ID" value="NZ_SOCA01000008.1"/>
</dbReference>
<feature type="domain" description="Ig-like" evidence="2">
    <location>
        <begin position="31"/>
        <end position="117"/>
    </location>
</feature>
<proteinExistence type="predicted"/>
<dbReference type="SUPFAM" id="SSF63829">
    <property type="entry name" value="Calcium-dependent phosphotriesterase"/>
    <property type="match status" value="1"/>
</dbReference>
<sequence length="1406" mass="146138">MATSRARHSTFLLIFTLVFGMLANCQIQAAPTVNDNPESTSVEYGSDVTFTGGGTGAGTLYYQWFYGTTMVENGNGIEGATSPTLTISDVTFSRAGPYKLRITEDNESVMTTEAILTVEKRPGGLSKDRPQPTFNGGNDEVSAIHMYPDGSYLVGGGFTEVRVDGGTPQPRGRLARFLADGTLDPNFTPSFNNNVRAIAVNAAGQIFVGGDFTSVTIGGVTTQLGRVARFTSSGVLDTTFNTATTGPQLGSVNALAPLGNGSVYVGGDFENVGGVTTADVRAVVRLGNTGVRDTGFKSKINDNGEVFALMLRGTKLLIGASNNAWGTFGAGVGVFLVSSNGNLDPAFASAGLGKSGLHFNELKDGSIFAGQNAPGVYGQRYHATNGTQLGFTPNPGQLVYASVQQEDGKLIIGGLFNTSFGTFLGFTNHLYRAAVDGTVDSSFNIGTGFNNSVKALAIDAQGRIYAGGAFTTYNGQPRNRFVILGGGAFESKNGLLPPQTITFAEPADRTFNPAANTFTFTATSSSGLPVTVEVADGDPAIISGNKVTITGAGEVTLTATQAGNDDFAAATPVVHTFTVAKTPQTITFATIGDQSMYRVPFTVSATSSSGRPVTITKQSGPATLDGNTLTLDGTVGEVTLVASLAGDDNYAAAVDVVQSFEALDIPPVPEPQSITFAALADRLVADGDFTLTATASSGLPVEFELLSGPVTLEGATVTPKGASGAVTIRAKQAGNNLWAAAAPVTQSFFMSGNTPVVKTAQTITWVAPASVYLDDETLELTGYCNSGLPLTYTVTDGPGTMTGPTTLRLDAVGTVKITASQAGTAAYLPAKSVAKTIKILVSPAALTMTNLVQTYDGTPRVVGYTGVDEETEVTITYAGSPNPPVKAGKYAIVATAGTVRKTGSLTVNKAPLFVKADDQRKLVGSVNPELTLSYSGFMPGDSKDTIFADPQASPAVKAPTVTTTAKEASPGGLYPIKAAGAVAVNYAFVYVPGTLTVDGFGGQYEALLTGSDTLPCAKLEMTVVNTSKTFSGKVTMARELAALSFKGDLTIDPDDEEVTGSSVFKKGTTEYRLNFTLRLEGVFEANLVVMDGLVEVPLGSTTTGKELLVLLKGQTLSHVGAHTLVLDPGEEINVSADVLPGGYGQATVSIDAKGLMKIAGMLADGTVLTASLAADYDAGYRLFLIPYKRVDSFVAGQISLEDHPTLSGRKYVDYDSEAKFVWKKEPGGNDKSYPLGFGPLNSQFTLDPWLPPVAASRNVTAIPLSQRLGLGVDAKIEVEHSNFDTDGFATLPTEVQLQTTNKVLVTLPALVPANPTKWAVTFTPATGAFKGSFSVSDVVPAPTTANASATKVVKRTVPFTGVLRQPPVTDTDGVIGAGNFQLPPLPADAANKIRGGEILFKLPQGG</sequence>
<keyword evidence="1" id="KW-0732">Signal</keyword>
<organism evidence="3 4">
    <name type="scientific">Prosthecobacter fusiformis</name>
    <dbReference type="NCBI Taxonomy" id="48464"/>
    <lineage>
        <taxon>Bacteria</taxon>
        <taxon>Pseudomonadati</taxon>
        <taxon>Verrucomicrobiota</taxon>
        <taxon>Verrucomicrobiia</taxon>
        <taxon>Verrucomicrobiales</taxon>
        <taxon>Verrucomicrobiaceae</taxon>
        <taxon>Prosthecobacter</taxon>
    </lineage>
</organism>
<dbReference type="InterPro" id="IPR043772">
    <property type="entry name" value="MBG_3"/>
</dbReference>
<comment type="caution">
    <text evidence="3">The sequence shown here is derived from an EMBL/GenBank/DDBJ whole genome shotgun (WGS) entry which is preliminary data.</text>
</comment>
<dbReference type="Gene3D" id="3.30.160.710">
    <property type="match status" value="1"/>
</dbReference>
<keyword evidence="4" id="KW-1185">Reference proteome</keyword>
<dbReference type="SMART" id="SM00409">
    <property type="entry name" value="IG"/>
    <property type="match status" value="1"/>
</dbReference>
<dbReference type="Pfam" id="PF18676">
    <property type="entry name" value="MBG_2"/>
    <property type="match status" value="1"/>
</dbReference>
<accession>A0A4R7RQC2</accession>
<dbReference type="InterPro" id="IPR036179">
    <property type="entry name" value="Ig-like_dom_sf"/>
</dbReference>
<evidence type="ECO:0000256" key="1">
    <source>
        <dbReference type="SAM" id="SignalP"/>
    </source>
</evidence>
<dbReference type="EMBL" id="SOCA01000008">
    <property type="protein sequence ID" value="TDU66477.1"/>
    <property type="molecule type" value="Genomic_DNA"/>
</dbReference>
<dbReference type="Gene3D" id="2.80.10.50">
    <property type="match status" value="3"/>
</dbReference>
<evidence type="ECO:0000313" key="4">
    <source>
        <dbReference type="Proteomes" id="UP000295662"/>
    </source>
</evidence>